<protein>
    <submittedName>
        <fullName evidence="6">Rik1-associated factor-like protein</fullName>
    </submittedName>
</protein>
<dbReference type="SMART" id="SM00320">
    <property type="entry name" value="WD40"/>
    <property type="match status" value="5"/>
</dbReference>
<dbReference type="AlphaFoldDB" id="A0A086T5P7"/>
<evidence type="ECO:0000313" key="6">
    <source>
        <dbReference type="EMBL" id="KFH44679.1"/>
    </source>
</evidence>
<dbReference type="PROSITE" id="PS50082">
    <property type="entry name" value="WD_REPEATS_2"/>
    <property type="match status" value="1"/>
</dbReference>
<feature type="compositionally biased region" description="Polar residues" evidence="5">
    <location>
        <begin position="1"/>
        <end position="11"/>
    </location>
</feature>
<proteinExistence type="inferred from homology"/>
<feature type="compositionally biased region" description="Low complexity" evidence="5">
    <location>
        <begin position="186"/>
        <end position="200"/>
    </location>
</feature>
<feature type="region of interest" description="Disordered" evidence="5">
    <location>
        <begin position="140"/>
        <end position="217"/>
    </location>
</feature>
<dbReference type="PANTHER" id="PTHR19842:SF2">
    <property type="entry name" value="WD REPEAT PROTEIN (AFU_ORTHOLOGUE AFUA_5G04300)"/>
    <property type="match status" value="1"/>
</dbReference>
<dbReference type="STRING" id="857340.A0A086T5P7"/>
<evidence type="ECO:0000256" key="3">
    <source>
        <dbReference type="ARBA" id="ARBA00022737"/>
    </source>
</evidence>
<keyword evidence="2 4" id="KW-0853">WD repeat</keyword>
<feature type="repeat" description="WD" evidence="4">
    <location>
        <begin position="770"/>
        <end position="800"/>
    </location>
</feature>
<dbReference type="EMBL" id="JPKY01000044">
    <property type="protein sequence ID" value="KFH44679.1"/>
    <property type="molecule type" value="Genomic_DNA"/>
</dbReference>
<name>A0A086T5P7_HAPC1</name>
<keyword evidence="7" id="KW-1185">Reference proteome</keyword>
<evidence type="ECO:0000313" key="7">
    <source>
        <dbReference type="Proteomes" id="UP000029964"/>
    </source>
</evidence>
<organism evidence="6 7">
    <name type="scientific">Hapsidospora chrysogenum (strain ATCC 11550 / CBS 779.69 / DSM 880 / IAM 14645 / JCM 23072 / IMI 49137)</name>
    <name type="common">Acremonium chrysogenum</name>
    <dbReference type="NCBI Taxonomy" id="857340"/>
    <lineage>
        <taxon>Eukaryota</taxon>
        <taxon>Fungi</taxon>
        <taxon>Dikarya</taxon>
        <taxon>Ascomycota</taxon>
        <taxon>Pezizomycotina</taxon>
        <taxon>Sordariomycetes</taxon>
        <taxon>Hypocreomycetidae</taxon>
        <taxon>Hypocreales</taxon>
        <taxon>Bionectriaceae</taxon>
        <taxon>Hapsidospora</taxon>
    </lineage>
</organism>
<dbReference type="InterPro" id="IPR015943">
    <property type="entry name" value="WD40/YVTN_repeat-like_dom_sf"/>
</dbReference>
<dbReference type="GO" id="GO:0031929">
    <property type="term" value="P:TOR signaling"/>
    <property type="evidence" value="ECO:0007669"/>
    <property type="project" value="InterPro"/>
</dbReference>
<evidence type="ECO:0000256" key="1">
    <source>
        <dbReference type="ARBA" id="ARBA00009890"/>
    </source>
</evidence>
<dbReference type="Proteomes" id="UP000029964">
    <property type="component" value="Unassembled WGS sequence"/>
</dbReference>
<dbReference type="PANTHER" id="PTHR19842">
    <property type="entry name" value="G BETA-LIKE PROTEIN GBL"/>
    <property type="match status" value="1"/>
</dbReference>
<accession>A0A086T5P7</accession>
<reference evidence="7" key="1">
    <citation type="journal article" date="2014" name="Genome Announc.">
        <title>Genome sequence and annotation of Acremonium chrysogenum, producer of the beta-lactam antibiotic cephalosporin C.</title>
        <authorList>
            <person name="Terfehr D."/>
            <person name="Dahlmann T.A."/>
            <person name="Specht T."/>
            <person name="Zadra I."/>
            <person name="Kuernsteiner H."/>
            <person name="Kueck U."/>
        </authorList>
    </citation>
    <scope>NUCLEOTIDE SEQUENCE [LARGE SCALE GENOMIC DNA]</scope>
    <source>
        <strain evidence="7">ATCC 11550 / CBS 779.69 / DSM 880 / IAM 14645 / JCM 23072 / IMI 49137</strain>
    </source>
</reference>
<dbReference type="HOGENOM" id="CLU_004531_0_0_1"/>
<dbReference type="SUPFAM" id="SSF50978">
    <property type="entry name" value="WD40 repeat-like"/>
    <property type="match status" value="1"/>
</dbReference>
<evidence type="ECO:0000256" key="4">
    <source>
        <dbReference type="PROSITE-ProRule" id="PRU00221"/>
    </source>
</evidence>
<sequence>MSLTLTTSCSRPTVIDLTGDSPPASGGPAVLVRRTNGDEPPQKRRRVAGPETQSKKEPKGLKTCITDHVLPALKREIAQFAPTKYRLNLLAEDVLIALVRTTQFRERLDETKGHFTPNDEVVFGKQVKNWTQYFASQEKYQFPPEPQIVEPQTGDSTEDDEPEANEPVPWTTYRRSKRPATSTSTAQQVPVQRAPAQTRPAPKPTTRKPRPGRQPVDSANLWFQLKHRPYRTAGERERIRRGAPKANAAGHDGQHPAVYHVAFTPAEVAKIVEHVNALRPSKLPPVLESLEQLIGEGFPIASIVGDKLEKRNSEDIRNFCSDLLAGRAASASNQQVLSLCWDTEPEHPQDKSAERMSSLLLAREMEGNIGFGRMRRYENFQNEFRKAREDGLDMVAEFTNCAGDIETISWVSDDNLVCGTTAHSDSHNQQYNKPGNLLLCSTRQGTLRAYPDHRIPRPRVEDGENSTEAMRQSQDPWLYASVVSSDYDSVHKRLYTSSFDKTVKVWSVEGGMMILLATWRHEGNVNFVAAAKDGSGRVATAADVPTQAVRIYTVNPDDIPGSTYQAFSCSRTDANELDKWAYYPATMQWGKAPQAKHLLAVGYSPRSVESGDDHDIPEDKRDTGEITLWDADKGYRVPVTTATSANVFEITWHPTLQRFICATSPCGHKVEPGIRTQVHIFVRDKDRKEQAYCEYRSLDCRAADINELTFMPNSLWHAYVTAACTDGKVYVWDTAQRDEPIHVLEHGDSLEGIVDVQEREKLDTGVKFTAWGSSADRLYTGSSDGVVKVWNVRNRRKPYVRTLLEAPGAISRGAFSPDLSKLAIGDATGRVFLFSVDKRDEPETHYRALPGSNRRVRRPVPFIPHPEPLPPPAETAIDVSAEREGMEGIIGYSKRTYFETGQLVSTGNPVIGIVQGPNYMSSGLFCREAHKDSDPALPLLVAVEMRQLWGLHINRGSRRRSSVRKLPDAPAPDAESLRAVHDANKARDLDVGSLPADEVAELIAAGAVLSLEGQEGWDLEYEEMAAEVSDDDDNDGKL</sequence>
<gene>
    <name evidence="6" type="ORF">ACRE_045280</name>
</gene>
<comment type="caution">
    <text evidence="6">The sequence shown here is derived from an EMBL/GenBank/DDBJ whole genome shotgun (WGS) entry which is preliminary data.</text>
</comment>
<dbReference type="GO" id="GO:0031931">
    <property type="term" value="C:TORC1 complex"/>
    <property type="evidence" value="ECO:0007669"/>
    <property type="project" value="InterPro"/>
</dbReference>
<dbReference type="InterPro" id="IPR019775">
    <property type="entry name" value="WD40_repeat_CS"/>
</dbReference>
<dbReference type="OrthoDB" id="10248252at2759"/>
<keyword evidence="3" id="KW-0677">Repeat</keyword>
<dbReference type="InterPro" id="IPR036322">
    <property type="entry name" value="WD40_repeat_dom_sf"/>
</dbReference>
<dbReference type="Pfam" id="PF00400">
    <property type="entry name" value="WD40"/>
    <property type="match status" value="3"/>
</dbReference>
<dbReference type="InterPro" id="IPR037588">
    <property type="entry name" value="MLST8"/>
</dbReference>
<dbReference type="PROSITE" id="PS00678">
    <property type="entry name" value="WD_REPEATS_1"/>
    <property type="match status" value="1"/>
</dbReference>
<dbReference type="GO" id="GO:0032956">
    <property type="term" value="P:regulation of actin cytoskeleton organization"/>
    <property type="evidence" value="ECO:0007669"/>
    <property type="project" value="TreeGrafter"/>
</dbReference>
<feature type="region of interest" description="Disordered" evidence="5">
    <location>
        <begin position="1"/>
        <end position="59"/>
    </location>
</feature>
<dbReference type="InterPro" id="IPR001680">
    <property type="entry name" value="WD40_rpt"/>
</dbReference>
<dbReference type="GO" id="GO:0031932">
    <property type="term" value="C:TORC2 complex"/>
    <property type="evidence" value="ECO:0007669"/>
    <property type="project" value="InterPro"/>
</dbReference>
<dbReference type="Gene3D" id="2.130.10.10">
    <property type="entry name" value="YVTN repeat-like/Quinoprotein amine dehydrogenase"/>
    <property type="match status" value="1"/>
</dbReference>
<comment type="similarity">
    <text evidence="1">Belongs to the WD repeat LST8 family.</text>
</comment>
<evidence type="ECO:0000256" key="2">
    <source>
        <dbReference type="ARBA" id="ARBA00022574"/>
    </source>
</evidence>
<evidence type="ECO:0000256" key="5">
    <source>
        <dbReference type="SAM" id="MobiDB-lite"/>
    </source>
</evidence>